<keyword evidence="1" id="KW-0677">Repeat</keyword>
<evidence type="ECO:0000313" key="5">
    <source>
        <dbReference type="EMBL" id="KAG2184612.1"/>
    </source>
</evidence>
<organism evidence="5 6">
    <name type="scientific">Mortierella isabellina</name>
    <name type="common">Filamentous fungus</name>
    <name type="synonym">Umbelopsis isabellina</name>
    <dbReference type="NCBI Taxonomy" id="91625"/>
    <lineage>
        <taxon>Eukaryota</taxon>
        <taxon>Fungi</taxon>
        <taxon>Fungi incertae sedis</taxon>
        <taxon>Mucoromycota</taxon>
        <taxon>Mucoromycotina</taxon>
        <taxon>Umbelopsidomycetes</taxon>
        <taxon>Umbelopsidales</taxon>
        <taxon>Umbelopsidaceae</taxon>
        <taxon>Umbelopsis</taxon>
    </lineage>
</organism>
<feature type="repeat" description="ANK" evidence="3">
    <location>
        <begin position="104"/>
        <end position="136"/>
    </location>
</feature>
<feature type="region of interest" description="Disordered" evidence="4">
    <location>
        <begin position="180"/>
        <end position="244"/>
    </location>
</feature>
<proteinExistence type="predicted"/>
<dbReference type="Pfam" id="PF00023">
    <property type="entry name" value="Ank"/>
    <property type="match status" value="1"/>
</dbReference>
<dbReference type="Pfam" id="PF12796">
    <property type="entry name" value="Ank_2"/>
    <property type="match status" value="1"/>
</dbReference>
<dbReference type="PANTHER" id="PTHR24171">
    <property type="entry name" value="ANKYRIN REPEAT DOMAIN-CONTAINING PROTEIN 39-RELATED"/>
    <property type="match status" value="1"/>
</dbReference>
<evidence type="ECO:0000256" key="1">
    <source>
        <dbReference type="ARBA" id="ARBA00022737"/>
    </source>
</evidence>
<feature type="region of interest" description="Disordered" evidence="4">
    <location>
        <begin position="376"/>
        <end position="396"/>
    </location>
</feature>
<dbReference type="GO" id="GO:0004842">
    <property type="term" value="F:ubiquitin-protein transferase activity"/>
    <property type="evidence" value="ECO:0007669"/>
    <property type="project" value="TreeGrafter"/>
</dbReference>
<dbReference type="Gene3D" id="1.25.40.20">
    <property type="entry name" value="Ankyrin repeat-containing domain"/>
    <property type="match status" value="2"/>
</dbReference>
<dbReference type="SUPFAM" id="SSF48403">
    <property type="entry name" value="Ankyrin repeat"/>
    <property type="match status" value="2"/>
</dbReference>
<keyword evidence="6" id="KW-1185">Reference proteome</keyword>
<evidence type="ECO:0000256" key="4">
    <source>
        <dbReference type="SAM" id="MobiDB-lite"/>
    </source>
</evidence>
<dbReference type="InterPro" id="IPR036770">
    <property type="entry name" value="Ankyrin_rpt-contain_sf"/>
</dbReference>
<comment type="caution">
    <text evidence="5">The sequence shown here is derived from an EMBL/GenBank/DDBJ whole genome shotgun (WGS) entry which is preliminary data.</text>
</comment>
<dbReference type="OrthoDB" id="428895at2759"/>
<feature type="compositionally biased region" description="Low complexity" evidence="4">
    <location>
        <begin position="204"/>
        <end position="220"/>
    </location>
</feature>
<evidence type="ECO:0000256" key="2">
    <source>
        <dbReference type="ARBA" id="ARBA00023043"/>
    </source>
</evidence>
<dbReference type="PANTHER" id="PTHR24171:SF8">
    <property type="entry name" value="BRCA1-ASSOCIATED RING DOMAIN PROTEIN 1"/>
    <property type="match status" value="1"/>
</dbReference>
<protein>
    <submittedName>
        <fullName evidence="5">Uncharacterized protein</fullName>
    </submittedName>
</protein>
<dbReference type="GO" id="GO:0085020">
    <property type="term" value="P:protein K6-linked ubiquitination"/>
    <property type="evidence" value="ECO:0007669"/>
    <property type="project" value="TreeGrafter"/>
</dbReference>
<keyword evidence="2 3" id="KW-0040">ANK repeat</keyword>
<dbReference type="PROSITE" id="PS50088">
    <property type="entry name" value="ANK_REPEAT"/>
    <property type="match status" value="1"/>
</dbReference>
<evidence type="ECO:0000256" key="3">
    <source>
        <dbReference type="PROSITE-ProRule" id="PRU00023"/>
    </source>
</evidence>
<evidence type="ECO:0000313" key="6">
    <source>
        <dbReference type="Proteomes" id="UP000654370"/>
    </source>
</evidence>
<sequence>MTLALKSELSSWKRLVNAIENGNVDKVSHVLDTTDASILLSHTQSHVELEHPASRMFGTELGNVNALQLAVIRGYSPVAVVILDYICKKNATLKSRFLNHIDADGNTALHFASFQNMTILVVSMLRFGANPYTKNDKKLRPLDCTYDEEVFQALMMSQDLSKSAPATSFNSVLLQKAATQNTAAQELPHTPPDTNNIPQDYFDTPPKSTRPSSKESSISIPTPPPSPTTTKQCDNSHHPVTLGKSKTRFSTQAVLIDGCINGDIDSVQDALRNGAKINLPHGAYDKSPLMIALINMQEEVARVLLSSSDLNINYSDSNGWSALHYTAAVELWSLLDDMAMKEGVDLDSISNNNEMIEDCPEDRVNKTKCKAIIQRARQVQKNNRKPRRLPGNAAKP</sequence>
<dbReference type="AlphaFoldDB" id="A0A8H7UK17"/>
<dbReference type="Proteomes" id="UP000654370">
    <property type="component" value="Unassembled WGS sequence"/>
</dbReference>
<name>A0A8H7UK17_MORIS</name>
<dbReference type="InterPro" id="IPR002110">
    <property type="entry name" value="Ankyrin_rpt"/>
</dbReference>
<reference evidence="5" key="1">
    <citation type="submission" date="2020-12" db="EMBL/GenBank/DDBJ databases">
        <title>Metabolic potential, ecology and presence of endohyphal bacteria is reflected in genomic diversity of Mucoromycotina.</title>
        <authorList>
            <person name="Muszewska A."/>
            <person name="Okrasinska A."/>
            <person name="Steczkiewicz K."/>
            <person name="Drgas O."/>
            <person name="Orlowska M."/>
            <person name="Perlinska-Lenart U."/>
            <person name="Aleksandrzak-Piekarczyk T."/>
            <person name="Szatraj K."/>
            <person name="Zielenkiewicz U."/>
            <person name="Pilsyk S."/>
            <person name="Malc E."/>
            <person name="Mieczkowski P."/>
            <person name="Kruszewska J.S."/>
            <person name="Biernat P."/>
            <person name="Pawlowska J."/>
        </authorList>
    </citation>
    <scope>NUCLEOTIDE SEQUENCE</scope>
    <source>
        <strain evidence="5">WA0000067209</strain>
    </source>
</reference>
<accession>A0A8H7UK17</accession>
<dbReference type="SMART" id="SM00248">
    <property type="entry name" value="ANK"/>
    <property type="match status" value="5"/>
</dbReference>
<gene>
    <name evidence="5" type="ORF">INT43_000521</name>
</gene>
<dbReference type="EMBL" id="JAEPQZ010000002">
    <property type="protein sequence ID" value="KAG2184612.1"/>
    <property type="molecule type" value="Genomic_DNA"/>
</dbReference>